<sequence length="70" mass="8312">MPKIYDTFKILCNLYHNVMKNDIGDKFLENTNKFVEKYKEYFRDNSNNTKNISYSCILSILSNDYSNIGK</sequence>
<dbReference type="Pfam" id="PF06022">
    <property type="entry name" value="Cir_Bir_Yir"/>
    <property type="match status" value="1"/>
</dbReference>
<gene>
    <name evidence="1" type="ORF">PBK173_000051000</name>
    <name evidence="5" type="ORF">PBNK65E_000048500</name>
    <name evidence="2" type="ORF">PBNK65NY_000047900</name>
    <name evidence="3" type="ORF">PBSP11A_000048200</name>
    <name evidence="4" type="ORF">PBSP11RLL_000048100</name>
</gene>
<dbReference type="EMBL" id="LT160024">
    <property type="protein sequence ID" value="CXH98713.1"/>
    <property type="molecule type" value="Genomic_DNA"/>
</dbReference>
<organism evidence="1 6">
    <name type="scientific">Plasmodium berghei</name>
    <dbReference type="NCBI Taxonomy" id="5821"/>
    <lineage>
        <taxon>Eukaryota</taxon>
        <taxon>Sar</taxon>
        <taxon>Alveolata</taxon>
        <taxon>Apicomplexa</taxon>
        <taxon>Aconoidasida</taxon>
        <taxon>Haemosporida</taxon>
        <taxon>Plasmodiidae</taxon>
        <taxon>Plasmodium</taxon>
        <taxon>Plasmodium (Vinckeia)</taxon>
    </lineage>
</organism>
<evidence type="ECO:0000313" key="2">
    <source>
        <dbReference type="EMBL" id="SCL91415.1"/>
    </source>
</evidence>
<dbReference type="AlphaFoldDB" id="A0A0Y9U8U7"/>
<dbReference type="Proteomes" id="UP000219860">
    <property type="component" value="Chromosome 4"/>
</dbReference>
<name>A0A0Y9U8U7_PLABE</name>
<dbReference type="EMBL" id="LT614630">
    <property type="protein sequence ID" value="SCN22404.1"/>
    <property type="molecule type" value="Genomic_DNA"/>
</dbReference>
<evidence type="ECO:0000313" key="6">
    <source>
        <dbReference type="Proteomes" id="UP000069549"/>
    </source>
</evidence>
<reference evidence="1 6" key="1">
    <citation type="submission" date="2016-02" db="EMBL/GenBank/DDBJ databases">
        <authorList>
            <consortium name="Pathogen Informatics"/>
        </authorList>
    </citation>
    <scope>NUCLEOTIDE SEQUENCE [LARGE SCALE GENOMIC DNA]</scope>
    <source>
        <strain evidence="1 6">K173</strain>
        <strain evidence="2 10">NK65 ny</strain>
        <strain evidence="5 9">NK65e</strain>
        <strain evidence="3 7">SP11 Antwerpcl1</strain>
        <strain evidence="4 8">SP11 RLL</strain>
    </source>
</reference>
<evidence type="ECO:0000313" key="1">
    <source>
        <dbReference type="EMBL" id="CXH98713.1"/>
    </source>
</evidence>
<accession>A0A0Y9U8U7</accession>
<dbReference type="Proteomes" id="UP000220214">
    <property type="component" value="Chromosome 4"/>
</dbReference>
<dbReference type="EMBL" id="LT608252">
    <property type="protein sequence ID" value="SCM15467.1"/>
    <property type="molecule type" value="Genomic_DNA"/>
</dbReference>
<evidence type="ECO:0000313" key="8">
    <source>
        <dbReference type="Proteomes" id="UP000219974"/>
    </source>
</evidence>
<evidence type="ECO:0000313" key="10">
    <source>
        <dbReference type="Proteomes" id="UP000516480"/>
    </source>
</evidence>
<evidence type="ECO:0000313" key="3">
    <source>
        <dbReference type="EMBL" id="SCM15467.1"/>
    </source>
</evidence>
<evidence type="ECO:0000313" key="9">
    <source>
        <dbReference type="Proteomes" id="UP000220214"/>
    </source>
</evidence>
<dbReference type="EMBL" id="LT608268">
    <property type="protein sequence ID" value="SCM17259.1"/>
    <property type="molecule type" value="Genomic_DNA"/>
</dbReference>
<evidence type="ECO:0000313" key="5">
    <source>
        <dbReference type="EMBL" id="SCN22404.1"/>
    </source>
</evidence>
<evidence type="ECO:0000313" key="4">
    <source>
        <dbReference type="EMBL" id="SCM17259.1"/>
    </source>
</evidence>
<dbReference type="InterPro" id="IPR006477">
    <property type="entry name" value="Yir_bir_cir"/>
</dbReference>
<evidence type="ECO:0000313" key="7">
    <source>
        <dbReference type="Proteomes" id="UP000219860"/>
    </source>
</evidence>
<proteinExistence type="predicted"/>
<dbReference type="EMBL" id="LT608140">
    <property type="protein sequence ID" value="SCL91415.1"/>
    <property type="molecule type" value="Genomic_DNA"/>
</dbReference>
<dbReference type="Proteomes" id="UP000219974">
    <property type="component" value="Chromosome 4"/>
</dbReference>
<protein>
    <submittedName>
        <fullName evidence="1">Plasmodium variant antigen protein Cir/Yir/Bir, putative</fullName>
    </submittedName>
</protein>
<dbReference type="Proteomes" id="UP000069549">
    <property type="component" value="Chromosome 4"/>
</dbReference>
<dbReference type="Proteomes" id="UP000516480">
    <property type="component" value="Chromosome 4"/>
</dbReference>